<dbReference type="NCBIfam" id="TIGR02221">
    <property type="entry name" value="cas_TM1812"/>
    <property type="match status" value="1"/>
</dbReference>
<dbReference type="EMBL" id="LR792632">
    <property type="protein sequence ID" value="CAB3289515.1"/>
    <property type="molecule type" value="Genomic_DNA"/>
</dbReference>
<feature type="domain" description="CRISPR system endoribonuclease Csx1 CARF" evidence="1">
    <location>
        <begin position="21"/>
        <end position="168"/>
    </location>
</feature>
<dbReference type="Gene3D" id="3.40.50.10640">
    <property type="entry name" value="SSO1389-like"/>
    <property type="match status" value="1"/>
</dbReference>
<dbReference type="Pfam" id="PF22230">
    <property type="entry name" value="Csx1_CARF"/>
    <property type="match status" value="1"/>
</dbReference>
<dbReference type="NCBIfam" id="TIGR02549">
    <property type="entry name" value="CRISPR_DxTHG"/>
    <property type="match status" value="1"/>
</dbReference>
<dbReference type="SUPFAM" id="SSF160980">
    <property type="entry name" value="SSO1389-like"/>
    <property type="match status" value="1"/>
</dbReference>
<organism evidence="2 3">
    <name type="scientific">Methanocaldococcus lauensis</name>
    <dbReference type="NCBI Taxonomy" id="2546128"/>
    <lineage>
        <taxon>Archaea</taxon>
        <taxon>Methanobacteriati</taxon>
        <taxon>Methanobacteriota</taxon>
        <taxon>Methanomada group</taxon>
        <taxon>Methanococci</taxon>
        <taxon>Methanococcales</taxon>
        <taxon>Methanocaldococcaceae</taxon>
        <taxon>Methanocaldococcus</taxon>
    </lineage>
</organism>
<name>A0A8D6SYC1_9EURY</name>
<gene>
    <name evidence="2" type="ORF">MLAUSG7_1263</name>
</gene>
<dbReference type="CDD" id="cd09668">
    <property type="entry name" value="Csx1_III-U"/>
    <property type="match status" value="1"/>
</dbReference>
<dbReference type="RefSeq" id="WP_214399600.1">
    <property type="nucleotide sequence ID" value="NZ_LR792632.1"/>
</dbReference>
<dbReference type="InterPro" id="IPR013383">
    <property type="entry name" value="CRISPR-assoc_prot_DxTHG_CS"/>
</dbReference>
<dbReference type="AlphaFoldDB" id="A0A8D6SYC1"/>
<protein>
    <recommendedName>
        <fullName evidence="1">CRISPR system endoribonuclease Csx1 CARF domain-containing protein</fullName>
    </recommendedName>
</protein>
<evidence type="ECO:0000313" key="2">
    <source>
        <dbReference type="EMBL" id="CAB3289515.1"/>
    </source>
</evidence>
<dbReference type="KEGG" id="mesg:MLAUSG7_1263"/>
<dbReference type="InterPro" id="IPR011742">
    <property type="entry name" value="CRISPR-assoc_prot_TM1812"/>
</dbReference>
<evidence type="ECO:0000259" key="1">
    <source>
        <dbReference type="Pfam" id="PF22230"/>
    </source>
</evidence>
<reference evidence="2 3" key="1">
    <citation type="submission" date="2020-04" db="EMBL/GenBank/DDBJ databases">
        <authorList>
            <consortium name="Genoscope - CEA"/>
            <person name="William W."/>
        </authorList>
    </citation>
    <scope>NUCLEOTIDE SEQUENCE [LARGE SCALE GENOMIC DNA]</scope>
    <source>
        <strain evidence="2 3">SG7</strain>
    </source>
</reference>
<evidence type="ECO:0000313" key="3">
    <source>
        <dbReference type="Proteomes" id="UP000679213"/>
    </source>
</evidence>
<proteinExistence type="predicted"/>
<dbReference type="GeneID" id="65884056"/>
<accession>A0A8D6SYC1</accession>
<dbReference type="InterPro" id="IPR053857">
    <property type="entry name" value="Csx1_CARF"/>
</dbReference>
<dbReference type="Proteomes" id="UP000679213">
    <property type="component" value="Chromosome I"/>
</dbReference>
<keyword evidence="3" id="KW-1185">Reference proteome</keyword>
<sequence>MAKILIAPLGVGDTNEDIYKRQYRTAKYRFEGDNKEIESPFVLSVLVEKLKIDKIIVVGTSKSMWEELYKHYAQKIGKFNEKYWKYIGEKVGKSNYKNHELKEEDLKELCNVLDEYLKKINPNAKGGSKCLLIKYGINKEEIWENFDIFMSLTNEINDNDEIYLDITHSFRSIPLFMYVMLEFLRYFKNIKLEGIYYGMLDVYKELNYAPIVDLSPIFEILDWVKGMYEFTKYGNSYLISDLLEEENKLLANNLRKISIHIDANYLREVREDIKELNKILNNINEDFGRFTKYIIPKLKEFSERFNNVSSYYEFQKLMAEWNFDNKKYSSGYLCLTDSIFWMLCEKYGLTPTHKNRDLMKRLSYAVDLLFFKEVNAIYERLRDIRNTIAHADVVHKGVEFNTEKDLESIEELYKKNPPDIEEVIDNLIEKINNNEKNREYYLNLLNRLFRTLLIQKVINAYKLENNEIYWNFVEKNLLSPKCKNRCTNEKLKDVIEILEELDNNENVVEKVNKVMNIVNNYKDEDFYDFNVLEFALLNYISFNLSKTYNVSSKDYFKVFKWLILNRRLCSKNQIMNFLNNKYYKIFSYKRNGNKINDEILSHVKDIINQLNEDLSSIKKELPLDMLKKEYERFSNSKNR</sequence>